<dbReference type="Proteomes" id="UP000182798">
    <property type="component" value="Unassembled WGS sequence"/>
</dbReference>
<dbReference type="RefSeq" id="WP_071564663.1">
    <property type="nucleotide sequence ID" value="NZ_FQNS01000033.1"/>
</dbReference>
<accession>A0A1J5TW50</accession>
<dbReference type="Pfam" id="PF10592">
    <property type="entry name" value="AIPR"/>
    <property type="match status" value="1"/>
</dbReference>
<name>A0A1J5TW50_9GAMM</name>
<evidence type="ECO:0000313" key="4">
    <source>
        <dbReference type="Proteomes" id="UP000182798"/>
    </source>
</evidence>
<sequence>MITLEEFHQDFLQSILSDADSRGLMKPQAFFENVCEELISTGDLTKNYENADYSKKGLEAHGFDYDEERKILSLLVHQFFQSDEIETLTKQHIETKFRRLESFYIKSVNGLHSKMEETSEAHNMAYQIYQWHEDDKIEKIKLIVFTDGKATRSLLEMPSKNLDGIKVEFRVIDINYLYQIYLSENTNGIFEVQTDLSYLLVNSDSDEYKSYLSCISGDELAKIYDDFGQKLFEQNVRTFLQFRGNVNKGLRNTIESAPTMFFAYNNGITATATSVEVENNRIKKIHNLQIVNGGQTTSAIYAAVKNLKQDVSRVSVQMKLSVVKDKEKQSDFVSKVSEYANTQNKINKSDFFSNNPFHKEFKSHSKRVFAPASDGAQLRTHWFYERVRGEYLNEQAYLTPAKKRQFQLEHPKSQVLDKTFLSKSENTWLQKPSIVSRGAQYSFKEFADTVTNILEKDNLAITEKYFKDAICHAILFKNVEKMVSKSSWYDGGFRSQTVTYSIAYLAYYIDQQKKFLDFNKIWNMQSLPHILILALEAITQNIYQAITNPPEGHANISQYCKKDFCWDLIKKMNIQISLEGLLINKEEEQYSKKRAKKEKRLDTGIEIQTFIIQLKLNEKLKLLEYYKKDNEISPMKIDILQKYCLGSLPLPSEKQSKILYELYSKAIEEGFCIRVD</sequence>
<proteinExistence type="predicted"/>
<dbReference type="AlphaFoldDB" id="A0A1J5TW50"/>
<evidence type="ECO:0000313" key="3">
    <source>
        <dbReference type="EMBL" id="OIR24420.1"/>
    </source>
</evidence>
<protein>
    <submittedName>
        <fullName evidence="3">Abortive phage infection protein</fullName>
    </submittedName>
</protein>
<dbReference type="InterPro" id="IPR055101">
    <property type="entry name" value="AIPR_N"/>
</dbReference>
<evidence type="ECO:0000259" key="2">
    <source>
        <dbReference type="Pfam" id="PF22879"/>
    </source>
</evidence>
<comment type="caution">
    <text evidence="3">The sequence shown here is derived from an EMBL/GenBank/DDBJ whole genome shotgun (WGS) entry which is preliminary data.</text>
</comment>
<dbReference type="InterPro" id="IPR018891">
    <property type="entry name" value="AIPR_C"/>
</dbReference>
<feature type="domain" description="Abortive infection phage resistance protein N-terminal" evidence="2">
    <location>
        <begin position="30"/>
        <end position="179"/>
    </location>
</feature>
<feature type="domain" description="Abortive phage infection protein C-terminal" evidence="1">
    <location>
        <begin position="232"/>
        <end position="550"/>
    </location>
</feature>
<dbReference type="OrthoDB" id="9806213at2"/>
<organism evidence="3 4">
    <name type="scientific">Bathymodiolus thermophilus thioautotrophic gill symbiont</name>
    <dbReference type="NCBI Taxonomy" id="2360"/>
    <lineage>
        <taxon>Bacteria</taxon>
        <taxon>Pseudomonadati</taxon>
        <taxon>Pseudomonadota</taxon>
        <taxon>Gammaproteobacteria</taxon>
        <taxon>sulfur-oxidizing symbionts</taxon>
    </lineage>
</organism>
<gene>
    <name evidence="3" type="ORF">BGC33_10405</name>
</gene>
<dbReference type="Pfam" id="PF22879">
    <property type="entry name" value="AIPR_N"/>
    <property type="match status" value="1"/>
</dbReference>
<evidence type="ECO:0000259" key="1">
    <source>
        <dbReference type="Pfam" id="PF10592"/>
    </source>
</evidence>
<reference evidence="4" key="1">
    <citation type="submission" date="2016-09" db="EMBL/GenBank/DDBJ databases">
        <title>Genome Sequence of Bathymodiolus thermophilus sulfur-oxidizing gill endosymbiont.</title>
        <authorList>
            <person name="Ponnudurai R."/>
            <person name="Kleiner M."/>
            <person name="Sayavedra L."/>
            <person name="Thuermer A."/>
            <person name="Felbeck H."/>
            <person name="Schlueter R."/>
            <person name="Schweder T."/>
            <person name="Markert S."/>
        </authorList>
    </citation>
    <scope>NUCLEOTIDE SEQUENCE [LARGE SCALE GENOMIC DNA]</scope>
    <source>
        <strain evidence="4">BAT/CrabSpa'14</strain>
    </source>
</reference>
<dbReference type="EMBL" id="MIQH01000674">
    <property type="protein sequence ID" value="OIR24420.1"/>
    <property type="molecule type" value="Genomic_DNA"/>
</dbReference>